<comment type="function">
    <text evidence="6">Hydrolyzes ribosome-free peptidyl-tRNAs (with 1 or more amino acids incorporated), which drop off the ribosome during protein synthesis, or as a result of ribosome stalling.</text>
</comment>
<dbReference type="GO" id="GO:0072344">
    <property type="term" value="P:rescue of stalled ribosome"/>
    <property type="evidence" value="ECO:0007669"/>
    <property type="project" value="UniProtKB-UniRule"/>
</dbReference>
<evidence type="ECO:0000256" key="2">
    <source>
        <dbReference type="ARBA" id="ARBA00022555"/>
    </source>
</evidence>
<dbReference type="Proteomes" id="UP000501534">
    <property type="component" value="Chromosome"/>
</dbReference>
<feature type="site" description="Stabilizes the basic form of H active site to accept a proton" evidence="6">
    <location>
        <position position="95"/>
    </location>
</feature>
<sequence length="228" mass="25341">MSDIRLIVGLGNPGPEYERTRHNAGYWWVDAIAERARSDWKKESKFAGWTTRISEGGKEFWLLKPATFMNESGRSVAAVMRFYRIEPAELLVVHDELDLPPGSLKLKLGGGTGGHNGLTDIAEHLGVKDFWRLRVGIGHPGDKNRVPDYVLKKATRDEQEAIDTPFDRSLDLLPRLATGRLQDAMGWLHTSPEDEAKRKATLEARKATSDAGVVPAQAGTQSTKEPKE</sequence>
<protein>
    <recommendedName>
        <fullName evidence="5 6">Peptidyl-tRNA hydrolase</fullName>
        <shortName evidence="6">Pth</shortName>
        <ecNumber evidence="1 6">3.1.1.29</ecNumber>
    </recommendedName>
</protein>
<dbReference type="GO" id="GO:0004045">
    <property type="term" value="F:peptidyl-tRNA hydrolase activity"/>
    <property type="evidence" value="ECO:0007669"/>
    <property type="project" value="UniProtKB-UniRule"/>
</dbReference>
<organism evidence="8 9">
    <name type="scientific">Usitatibacter rugosus</name>
    <dbReference type="NCBI Taxonomy" id="2732067"/>
    <lineage>
        <taxon>Bacteria</taxon>
        <taxon>Pseudomonadati</taxon>
        <taxon>Pseudomonadota</taxon>
        <taxon>Betaproteobacteria</taxon>
        <taxon>Nitrosomonadales</taxon>
        <taxon>Usitatibacteraceae</taxon>
        <taxon>Usitatibacter</taxon>
    </lineage>
</organism>
<evidence type="ECO:0000256" key="6">
    <source>
        <dbReference type="HAMAP-Rule" id="MF_00083"/>
    </source>
</evidence>
<keyword evidence="4 6" id="KW-0694">RNA-binding</keyword>
<keyword evidence="3 6" id="KW-0378">Hydrolase</keyword>
<comment type="subunit">
    <text evidence="6">Monomer.</text>
</comment>
<feature type="binding site" evidence="6">
    <location>
        <position position="17"/>
    </location>
    <ligand>
        <name>tRNA</name>
        <dbReference type="ChEBI" id="CHEBI:17843"/>
    </ligand>
</feature>
<dbReference type="Gene3D" id="3.40.50.1470">
    <property type="entry name" value="Peptidyl-tRNA hydrolase"/>
    <property type="match status" value="1"/>
</dbReference>
<dbReference type="InterPro" id="IPR001328">
    <property type="entry name" value="Pept_tRNA_hydro"/>
</dbReference>
<comment type="subcellular location">
    <subcellularLocation>
        <location evidence="6">Cytoplasm</location>
    </subcellularLocation>
</comment>
<dbReference type="InterPro" id="IPR036416">
    <property type="entry name" value="Pept_tRNA_hydro_sf"/>
</dbReference>
<dbReference type="GO" id="GO:0000049">
    <property type="term" value="F:tRNA binding"/>
    <property type="evidence" value="ECO:0007669"/>
    <property type="project" value="UniProtKB-UniRule"/>
</dbReference>
<dbReference type="SUPFAM" id="SSF53178">
    <property type="entry name" value="Peptidyl-tRNA hydrolase-like"/>
    <property type="match status" value="1"/>
</dbReference>
<evidence type="ECO:0000256" key="4">
    <source>
        <dbReference type="ARBA" id="ARBA00022884"/>
    </source>
</evidence>
<dbReference type="RefSeq" id="WP_171089032.1">
    <property type="nucleotide sequence ID" value="NZ_CP053069.1"/>
</dbReference>
<evidence type="ECO:0000256" key="5">
    <source>
        <dbReference type="ARBA" id="ARBA00050038"/>
    </source>
</evidence>
<evidence type="ECO:0000313" key="9">
    <source>
        <dbReference type="Proteomes" id="UP000501534"/>
    </source>
</evidence>
<feature type="compositionally biased region" description="Polar residues" evidence="7">
    <location>
        <begin position="218"/>
        <end position="228"/>
    </location>
</feature>
<dbReference type="KEGG" id="uru:DSM104443_00378"/>
<keyword evidence="6" id="KW-0963">Cytoplasm</keyword>
<accession>A0A6M4GPT7</accession>
<dbReference type="FunFam" id="3.40.50.1470:FF:000001">
    <property type="entry name" value="Peptidyl-tRNA hydrolase"/>
    <property type="match status" value="1"/>
</dbReference>
<dbReference type="AlphaFoldDB" id="A0A6M4GPT7"/>
<dbReference type="CDD" id="cd00462">
    <property type="entry name" value="PTH"/>
    <property type="match status" value="1"/>
</dbReference>
<dbReference type="EC" id="3.1.1.29" evidence="1 6"/>
<feature type="binding site" evidence="6">
    <location>
        <position position="68"/>
    </location>
    <ligand>
        <name>tRNA</name>
        <dbReference type="ChEBI" id="CHEBI:17843"/>
    </ligand>
</feature>
<evidence type="ECO:0000256" key="3">
    <source>
        <dbReference type="ARBA" id="ARBA00022801"/>
    </source>
</evidence>
<gene>
    <name evidence="6 8" type="primary">pth</name>
    <name evidence="8" type="ORF">DSM104443_00378</name>
</gene>
<feature type="region of interest" description="Disordered" evidence="7">
    <location>
        <begin position="187"/>
        <end position="228"/>
    </location>
</feature>
<proteinExistence type="inferred from homology"/>
<feature type="compositionally biased region" description="Basic and acidic residues" evidence="7">
    <location>
        <begin position="191"/>
        <end position="208"/>
    </location>
</feature>
<comment type="catalytic activity">
    <reaction evidence="6">
        <text>an N-acyl-L-alpha-aminoacyl-tRNA + H2O = an N-acyl-L-amino acid + a tRNA + H(+)</text>
        <dbReference type="Rhea" id="RHEA:54448"/>
        <dbReference type="Rhea" id="RHEA-COMP:10123"/>
        <dbReference type="Rhea" id="RHEA-COMP:13883"/>
        <dbReference type="ChEBI" id="CHEBI:15377"/>
        <dbReference type="ChEBI" id="CHEBI:15378"/>
        <dbReference type="ChEBI" id="CHEBI:59874"/>
        <dbReference type="ChEBI" id="CHEBI:78442"/>
        <dbReference type="ChEBI" id="CHEBI:138191"/>
        <dbReference type="EC" id="3.1.1.29"/>
    </reaction>
</comment>
<name>A0A6M4GPT7_9PROT</name>
<evidence type="ECO:0000313" key="8">
    <source>
        <dbReference type="EMBL" id="QJR09339.1"/>
    </source>
</evidence>
<dbReference type="PANTHER" id="PTHR17224:SF1">
    <property type="entry name" value="PEPTIDYL-TRNA HYDROLASE"/>
    <property type="match status" value="1"/>
</dbReference>
<keyword evidence="2 6" id="KW-0820">tRNA-binding</keyword>
<feature type="binding site" evidence="6">
    <location>
        <position position="116"/>
    </location>
    <ligand>
        <name>tRNA</name>
        <dbReference type="ChEBI" id="CHEBI:17843"/>
    </ligand>
</feature>
<comment type="function">
    <text evidence="6">Catalyzes the release of premature peptidyl moieties from peptidyl-tRNA molecules trapped in stalled 50S ribosomal subunits, and thus maintains levels of free tRNAs and 50S ribosomes.</text>
</comment>
<dbReference type="NCBIfam" id="TIGR00447">
    <property type="entry name" value="pth"/>
    <property type="match status" value="1"/>
</dbReference>
<dbReference type="GO" id="GO:0005737">
    <property type="term" value="C:cytoplasm"/>
    <property type="evidence" value="ECO:0007669"/>
    <property type="project" value="UniProtKB-SubCell"/>
</dbReference>
<comment type="similarity">
    <text evidence="6">Belongs to the PTH family.</text>
</comment>
<dbReference type="Pfam" id="PF01195">
    <property type="entry name" value="Pept_tRNA_hydro"/>
    <property type="match status" value="1"/>
</dbReference>
<evidence type="ECO:0000256" key="7">
    <source>
        <dbReference type="SAM" id="MobiDB-lite"/>
    </source>
</evidence>
<reference evidence="8 9" key="1">
    <citation type="submission" date="2020-04" db="EMBL/GenBank/DDBJ databases">
        <title>Usitatibacter rugosus gen. nov., sp. nov. and Usitatibacter palustris sp. nov., novel members of Usitatibacteraceae fam. nov. within the order Nitrosomonadales isolated from soil.</title>
        <authorList>
            <person name="Huber K.J."/>
            <person name="Neumann-Schaal M."/>
            <person name="Geppert A."/>
            <person name="Luckner M."/>
            <person name="Wanner G."/>
            <person name="Overmann J."/>
        </authorList>
    </citation>
    <scope>NUCLEOTIDE SEQUENCE [LARGE SCALE GENOMIC DNA]</scope>
    <source>
        <strain evidence="8 9">0125_3</strain>
    </source>
</reference>
<feature type="active site" description="Proton acceptor" evidence="6">
    <location>
        <position position="22"/>
    </location>
</feature>
<feature type="site" description="Discriminates between blocked and unblocked aminoacyl-tRNA" evidence="6">
    <location>
        <position position="12"/>
    </location>
</feature>
<keyword evidence="9" id="KW-1185">Reference proteome</keyword>
<feature type="binding site" evidence="6">
    <location>
        <position position="70"/>
    </location>
    <ligand>
        <name>tRNA</name>
        <dbReference type="ChEBI" id="CHEBI:17843"/>
    </ligand>
</feature>
<dbReference type="PANTHER" id="PTHR17224">
    <property type="entry name" value="PEPTIDYL-TRNA HYDROLASE"/>
    <property type="match status" value="1"/>
</dbReference>
<dbReference type="GO" id="GO:0006515">
    <property type="term" value="P:protein quality control for misfolded or incompletely synthesized proteins"/>
    <property type="evidence" value="ECO:0007669"/>
    <property type="project" value="UniProtKB-UniRule"/>
</dbReference>
<dbReference type="HAMAP" id="MF_00083">
    <property type="entry name" value="Pept_tRNA_hydro_bact"/>
    <property type="match status" value="1"/>
</dbReference>
<dbReference type="EMBL" id="CP053069">
    <property type="protein sequence ID" value="QJR09339.1"/>
    <property type="molecule type" value="Genomic_DNA"/>
</dbReference>
<evidence type="ECO:0000256" key="1">
    <source>
        <dbReference type="ARBA" id="ARBA00013260"/>
    </source>
</evidence>